<organism evidence="2 3">
    <name type="scientific">Cirrhinus mrigala</name>
    <name type="common">Mrigala</name>
    <dbReference type="NCBI Taxonomy" id="683832"/>
    <lineage>
        <taxon>Eukaryota</taxon>
        <taxon>Metazoa</taxon>
        <taxon>Chordata</taxon>
        <taxon>Craniata</taxon>
        <taxon>Vertebrata</taxon>
        <taxon>Euteleostomi</taxon>
        <taxon>Actinopterygii</taxon>
        <taxon>Neopterygii</taxon>
        <taxon>Teleostei</taxon>
        <taxon>Ostariophysi</taxon>
        <taxon>Cypriniformes</taxon>
        <taxon>Cyprinidae</taxon>
        <taxon>Labeoninae</taxon>
        <taxon>Labeonini</taxon>
        <taxon>Cirrhinus</taxon>
    </lineage>
</organism>
<dbReference type="PANTHER" id="PTHR15132">
    <property type="entry name" value="SNRNA-ACTIVATING PROTEIN COMPLEX SUBUNIT 2"/>
    <property type="match status" value="1"/>
</dbReference>
<evidence type="ECO:0000256" key="1">
    <source>
        <dbReference type="SAM" id="MobiDB-lite"/>
    </source>
</evidence>
<dbReference type="PANTHER" id="PTHR15132:SF1">
    <property type="entry name" value="SNRNA-ACTIVATING PROTEIN COMPLEX SUBUNIT 2"/>
    <property type="match status" value="1"/>
</dbReference>
<keyword evidence="3" id="KW-1185">Reference proteome</keyword>
<dbReference type="Pfam" id="PF11035">
    <property type="entry name" value="SNAPC2"/>
    <property type="match status" value="1"/>
</dbReference>
<comment type="caution">
    <text evidence="2">The sequence shown here is derived from an EMBL/GenBank/DDBJ whole genome shotgun (WGS) entry which is preliminary data.</text>
</comment>
<dbReference type="AlphaFoldDB" id="A0ABD0QTN2"/>
<evidence type="ECO:0000313" key="3">
    <source>
        <dbReference type="Proteomes" id="UP001529510"/>
    </source>
</evidence>
<dbReference type="InterPro" id="IPR021281">
    <property type="entry name" value="SNAPC2"/>
</dbReference>
<evidence type="ECO:0000313" key="2">
    <source>
        <dbReference type="EMBL" id="KAL0189177.1"/>
    </source>
</evidence>
<dbReference type="EMBL" id="JAMKFB020000007">
    <property type="protein sequence ID" value="KAL0189177.1"/>
    <property type="molecule type" value="Genomic_DNA"/>
</dbReference>
<name>A0ABD0QTN2_CIRMR</name>
<sequence>MKPPFRRRTEPSRFLLKSPEEEQTVNARSLCKGWNRKDLQSFLQALKQQQNFESELDLTEIQKKVPQRSLKEIEDLIMTLKSRVLQKVYLQERKAKVPIELWAELVQKISRSHEKTISSAFSQ</sequence>
<feature type="region of interest" description="Disordered" evidence="1">
    <location>
        <begin position="1"/>
        <end position="21"/>
    </location>
</feature>
<feature type="non-terminal residue" evidence="2">
    <location>
        <position position="123"/>
    </location>
</feature>
<accession>A0ABD0QTN2</accession>
<dbReference type="Proteomes" id="UP001529510">
    <property type="component" value="Unassembled WGS sequence"/>
</dbReference>
<protein>
    <submittedName>
        <fullName evidence="2">Uncharacterized protein</fullName>
    </submittedName>
</protein>
<proteinExistence type="predicted"/>
<gene>
    <name evidence="2" type="ORF">M9458_016276</name>
</gene>
<reference evidence="2 3" key="1">
    <citation type="submission" date="2024-05" db="EMBL/GenBank/DDBJ databases">
        <title>Genome sequencing and assembly of Indian major carp, Cirrhinus mrigala (Hamilton, 1822).</title>
        <authorList>
            <person name="Mohindra V."/>
            <person name="Chowdhury L.M."/>
            <person name="Lal K."/>
            <person name="Jena J.K."/>
        </authorList>
    </citation>
    <scope>NUCLEOTIDE SEQUENCE [LARGE SCALE GENOMIC DNA]</scope>
    <source>
        <strain evidence="2">CM1030</strain>
        <tissue evidence="2">Blood</tissue>
    </source>
</reference>